<name>A0A1D8NAU9_YARLL</name>
<feature type="region of interest" description="Disordered" evidence="1">
    <location>
        <begin position="201"/>
        <end position="225"/>
    </location>
</feature>
<evidence type="ECO:0000256" key="1">
    <source>
        <dbReference type="SAM" id="MobiDB-lite"/>
    </source>
</evidence>
<sequence>MLPLYSLPPFPSSLPPFMRHSLHTHRDGHRMKRLHSTSVTVEDSVSYRLTDAFICSPIGHHNGHFLKQQPTAHLSRTPRGGSRRKGQSISFAGSLVHDEQGQLLLFPANKTLLAPSGNGLKCAHLIHSHRVWPGRGRQPPVVWSGRQTSCSFEEVDVQQDRTVALLSDKTEPAQCTPCSSPRKSKYPVMITHRTLAGQEVPKEHLDHSPGASKRRWSPPKNLRGHNCNRRKEVPWNCRRVGSLFFPGSVHHYKLFIVPSQSGLVQTVRQQLVLYCTQFVHCVLQLQGGEISSIQARSVVPARDYILLLFCSMIIGRRAPPPQALLWTAEKEKKKQLLHTKAANIPLTPLFRLC</sequence>
<dbReference type="AlphaFoldDB" id="A0A1D8NAU9"/>
<feature type="region of interest" description="Disordered" evidence="1">
    <location>
        <begin position="67"/>
        <end position="88"/>
    </location>
</feature>
<protein>
    <submittedName>
        <fullName evidence="2">Uncharacterized protein</fullName>
    </submittedName>
</protein>
<evidence type="ECO:0000313" key="3">
    <source>
        <dbReference type="Proteomes" id="UP000182444"/>
    </source>
</evidence>
<proteinExistence type="predicted"/>
<dbReference type="VEuPathDB" id="FungiDB:YALI1_C17440g"/>
<dbReference type="GeneID" id="94582970"/>
<gene>
    <name evidence="2" type="ORF">YALI1_C17440g</name>
</gene>
<reference evidence="2 3" key="1">
    <citation type="journal article" date="2016" name="PLoS ONE">
        <title>Sequence Assembly of Yarrowia lipolytica Strain W29/CLIB89 Shows Transposable Element Diversity.</title>
        <authorList>
            <person name="Magnan C."/>
            <person name="Yu J."/>
            <person name="Chang I."/>
            <person name="Jahn E."/>
            <person name="Kanomata Y."/>
            <person name="Wu J."/>
            <person name="Zeller M."/>
            <person name="Oakes M."/>
            <person name="Baldi P."/>
            <person name="Sandmeyer S."/>
        </authorList>
    </citation>
    <scope>NUCLEOTIDE SEQUENCE [LARGE SCALE GENOMIC DNA]</scope>
    <source>
        <strain evidence="3">CLIB89(W29)</strain>
    </source>
</reference>
<accession>A0A1D8NAU9</accession>
<dbReference type="RefSeq" id="XP_068138437.1">
    <property type="nucleotide sequence ID" value="XM_068282336.1"/>
</dbReference>
<dbReference type="Proteomes" id="UP000182444">
    <property type="component" value="Chromosome 1C"/>
</dbReference>
<dbReference type="EMBL" id="CP017555">
    <property type="protein sequence ID" value="AOW02753.1"/>
    <property type="molecule type" value="Genomic_DNA"/>
</dbReference>
<organism evidence="2 3">
    <name type="scientific">Yarrowia lipolytica</name>
    <name type="common">Candida lipolytica</name>
    <dbReference type="NCBI Taxonomy" id="4952"/>
    <lineage>
        <taxon>Eukaryota</taxon>
        <taxon>Fungi</taxon>
        <taxon>Dikarya</taxon>
        <taxon>Ascomycota</taxon>
        <taxon>Saccharomycotina</taxon>
        <taxon>Dipodascomycetes</taxon>
        <taxon>Dipodascales</taxon>
        <taxon>Dipodascales incertae sedis</taxon>
        <taxon>Yarrowia</taxon>
    </lineage>
</organism>
<evidence type="ECO:0000313" key="2">
    <source>
        <dbReference type="EMBL" id="AOW02753.1"/>
    </source>
</evidence>
<feature type="compositionally biased region" description="Basic residues" evidence="1">
    <location>
        <begin position="212"/>
        <end position="225"/>
    </location>
</feature>